<evidence type="ECO:0000313" key="9">
    <source>
        <dbReference type="Proteomes" id="UP000236754"/>
    </source>
</evidence>
<gene>
    <name evidence="8" type="ORF">SAMN05216223_106267</name>
</gene>
<name>A0A1H6B638_9ACTN</name>
<keyword evidence="9" id="KW-1185">Reference proteome</keyword>
<dbReference type="PANTHER" id="PTHR43725">
    <property type="entry name" value="UDP-GLUCOSE 4-EPIMERASE"/>
    <property type="match status" value="1"/>
</dbReference>
<sequence>MRVLVTGGAGFIGSPIVAALTARGHEPVVLDALLPSAHPVPPPSFPGPDRLHADVRDGAAVAAALRGVDAVCHQAAMVGLGKDFADAPAYTDCNDFGTAVLLAAMAAAGVRDLVLAGSMVVYGEGRYDCARHGRVVPGPRAAEDLAAGRFEPPCPACGAPLAPGLVDEDAPADPRNVYASTKLAQEHLASSWARATGGRAVALRYHNVYGPGMPRDTPYAGVASFFRSSLARGEAPRVFEDGGQRRDFVHVRDVAAANVLALESVSARAPGTFRAFNTGSGTPHTVGEMAAALADAHGGPAPVVTGGFRLGDVRHITASSARLRDELGWRPEVEFHAGVREFAHAGLRGQAPGTARPVERRAGAR</sequence>
<reference evidence="8 9" key="1">
    <citation type="submission" date="2016-10" db="EMBL/GenBank/DDBJ databases">
        <authorList>
            <person name="de Groot N.N."/>
        </authorList>
    </citation>
    <scope>NUCLEOTIDE SEQUENCE [LARGE SCALE GENOMIC DNA]</scope>
    <source>
        <strain evidence="8 9">CGMCC 4.2023</strain>
    </source>
</reference>
<protein>
    <recommendedName>
        <fullName evidence="3">UDP-glucose 4-epimerase</fullName>
    </recommendedName>
    <alternativeName>
        <fullName evidence="5">Galactowaldenase</fullName>
    </alternativeName>
    <alternativeName>
        <fullName evidence="4">UDP-galactose 4-epimerase</fullName>
    </alternativeName>
</protein>
<proteinExistence type="inferred from homology"/>
<dbReference type="AlphaFoldDB" id="A0A1H6B638"/>
<organism evidence="8 9">
    <name type="scientific">Actinacidiphila yanglinensis</name>
    <dbReference type="NCBI Taxonomy" id="310779"/>
    <lineage>
        <taxon>Bacteria</taxon>
        <taxon>Bacillati</taxon>
        <taxon>Actinomycetota</taxon>
        <taxon>Actinomycetes</taxon>
        <taxon>Kitasatosporales</taxon>
        <taxon>Streptomycetaceae</taxon>
        <taxon>Actinacidiphila</taxon>
    </lineage>
</organism>
<evidence type="ECO:0000256" key="6">
    <source>
        <dbReference type="SAM" id="MobiDB-lite"/>
    </source>
</evidence>
<evidence type="ECO:0000256" key="5">
    <source>
        <dbReference type="ARBA" id="ARBA00033067"/>
    </source>
</evidence>
<evidence type="ECO:0000259" key="7">
    <source>
        <dbReference type="Pfam" id="PF01370"/>
    </source>
</evidence>
<feature type="domain" description="NAD-dependent epimerase/dehydratase" evidence="7">
    <location>
        <begin position="3"/>
        <end position="126"/>
    </location>
</feature>
<feature type="domain" description="NAD-dependent epimerase/dehydratase" evidence="7">
    <location>
        <begin position="167"/>
        <end position="271"/>
    </location>
</feature>
<evidence type="ECO:0000313" key="8">
    <source>
        <dbReference type="EMBL" id="SEG56303.1"/>
    </source>
</evidence>
<dbReference type="PANTHER" id="PTHR43725:SF53">
    <property type="entry name" value="UDP-ARABINOSE 4-EPIMERASE 1"/>
    <property type="match status" value="1"/>
</dbReference>
<dbReference type="InterPro" id="IPR001509">
    <property type="entry name" value="Epimerase_deHydtase"/>
</dbReference>
<dbReference type="Gene3D" id="3.40.50.720">
    <property type="entry name" value="NAD(P)-binding Rossmann-like Domain"/>
    <property type="match status" value="1"/>
</dbReference>
<dbReference type="InterPro" id="IPR036291">
    <property type="entry name" value="NAD(P)-bd_dom_sf"/>
</dbReference>
<dbReference type="Proteomes" id="UP000236754">
    <property type="component" value="Unassembled WGS sequence"/>
</dbReference>
<comment type="pathway">
    <text evidence="1">Carbohydrate metabolism; galactose metabolism.</text>
</comment>
<dbReference type="EMBL" id="FNVU01000006">
    <property type="protein sequence ID" value="SEG56303.1"/>
    <property type="molecule type" value="Genomic_DNA"/>
</dbReference>
<accession>A0A1H6B638</accession>
<evidence type="ECO:0000256" key="2">
    <source>
        <dbReference type="ARBA" id="ARBA00007637"/>
    </source>
</evidence>
<evidence type="ECO:0000256" key="4">
    <source>
        <dbReference type="ARBA" id="ARBA00031367"/>
    </source>
</evidence>
<dbReference type="SUPFAM" id="SSF51735">
    <property type="entry name" value="NAD(P)-binding Rossmann-fold domains"/>
    <property type="match status" value="1"/>
</dbReference>
<dbReference type="RefSeq" id="WP_103886735.1">
    <property type="nucleotide sequence ID" value="NZ_FNVU01000006.1"/>
</dbReference>
<dbReference type="OrthoDB" id="9801785at2"/>
<dbReference type="Pfam" id="PF01370">
    <property type="entry name" value="Epimerase"/>
    <property type="match status" value="2"/>
</dbReference>
<evidence type="ECO:0000256" key="1">
    <source>
        <dbReference type="ARBA" id="ARBA00004947"/>
    </source>
</evidence>
<evidence type="ECO:0000256" key="3">
    <source>
        <dbReference type="ARBA" id="ARBA00018569"/>
    </source>
</evidence>
<comment type="similarity">
    <text evidence="2">Belongs to the NAD(P)-dependent epimerase/dehydratase family.</text>
</comment>
<feature type="region of interest" description="Disordered" evidence="6">
    <location>
        <begin position="346"/>
        <end position="365"/>
    </location>
</feature>